<accession>A0A067LR10</accession>
<protein>
    <submittedName>
        <fullName evidence="1">Uncharacterized protein</fullName>
    </submittedName>
</protein>
<name>A0A067LR10_BOTB1</name>
<organism evidence="1 2">
    <name type="scientific">Botryobasidium botryosum (strain FD-172 SS1)</name>
    <dbReference type="NCBI Taxonomy" id="930990"/>
    <lineage>
        <taxon>Eukaryota</taxon>
        <taxon>Fungi</taxon>
        <taxon>Dikarya</taxon>
        <taxon>Basidiomycota</taxon>
        <taxon>Agaricomycotina</taxon>
        <taxon>Agaricomycetes</taxon>
        <taxon>Cantharellales</taxon>
        <taxon>Botryobasidiaceae</taxon>
        <taxon>Botryobasidium</taxon>
    </lineage>
</organism>
<gene>
    <name evidence="1" type="ORF">BOTBODRAFT_304744</name>
</gene>
<reference evidence="2" key="1">
    <citation type="journal article" date="2014" name="Proc. Natl. Acad. Sci. U.S.A.">
        <title>Extensive sampling of basidiomycete genomes demonstrates inadequacy of the white-rot/brown-rot paradigm for wood decay fungi.</title>
        <authorList>
            <person name="Riley R."/>
            <person name="Salamov A.A."/>
            <person name="Brown D.W."/>
            <person name="Nagy L.G."/>
            <person name="Floudas D."/>
            <person name="Held B.W."/>
            <person name="Levasseur A."/>
            <person name="Lombard V."/>
            <person name="Morin E."/>
            <person name="Otillar R."/>
            <person name="Lindquist E.A."/>
            <person name="Sun H."/>
            <person name="LaButti K.M."/>
            <person name="Schmutz J."/>
            <person name="Jabbour D."/>
            <person name="Luo H."/>
            <person name="Baker S.E."/>
            <person name="Pisabarro A.G."/>
            <person name="Walton J.D."/>
            <person name="Blanchette R.A."/>
            <person name="Henrissat B."/>
            <person name="Martin F."/>
            <person name="Cullen D."/>
            <person name="Hibbett D.S."/>
            <person name="Grigoriev I.V."/>
        </authorList>
    </citation>
    <scope>NUCLEOTIDE SEQUENCE [LARGE SCALE GENOMIC DNA]</scope>
    <source>
        <strain evidence="2">FD-172 SS1</strain>
    </source>
</reference>
<dbReference type="Proteomes" id="UP000027195">
    <property type="component" value="Unassembled WGS sequence"/>
</dbReference>
<keyword evidence="2" id="KW-1185">Reference proteome</keyword>
<evidence type="ECO:0000313" key="1">
    <source>
        <dbReference type="EMBL" id="KDQ05658.1"/>
    </source>
</evidence>
<sequence length="202" mass="23292">MQHCARHNLGDGYSGPHQPTLNQMSVFSIPIALRPRVKRSILITLSWESDCFQKMHTPNSNINYSERTVGTWGRSRLRAQNRTLNYGHSYINNLRHVSPLPQTTIMDQSLNSPNTSHLLLPPPTAFTDSIAQTLELSEGSRADLHVFREVSAHMNANDLRVEIFKFAMFLRTQQMIQRQSTEYQSIITLLEQRLDDHHLSWK</sequence>
<evidence type="ECO:0000313" key="2">
    <source>
        <dbReference type="Proteomes" id="UP000027195"/>
    </source>
</evidence>
<dbReference type="HOGENOM" id="CLU_1354402_0_0_1"/>
<dbReference type="AlphaFoldDB" id="A0A067LR10"/>
<dbReference type="EMBL" id="KL198214">
    <property type="protein sequence ID" value="KDQ05658.1"/>
    <property type="molecule type" value="Genomic_DNA"/>
</dbReference>
<proteinExistence type="predicted"/>
<dbReference type="InParanoid" id="A0A067LR10"/>